<evidence type="ECO:0000313" key="1">
    <source>
        <dbReference type="EMBL" id="KAF5853102.1"/>
    </source>
</evidence>
<dbReference type="EMBL" id="WNKQ01000002">
    <property type="protein sequence ID" value="KAF5853102.1"/>
    <property type="molecule type" value="Genomic_DNA"/>
</dbReference>
<protein>
    <submittedName>
        <fullName evidence="1">Uncharacterized protein</fullName>
    </submittedName>
</protein>
<reference evidence="1" key="1">
    <citation type="submission" date="2019-11" db="EMBL/GenBank/DDBJ databases">
        <title>Bipolaris sorokiniana Genome sequencing.</title>
        <authorList>
            <person name="Wang H."/>
        </authorList>
    </citation>
    <scope>NUCLEOTIDE SEQUENCE</scope>
</reference>
<evidence type="ECO:0000313" key="2">
    <source>
        <dbReference type="Proteomes" id="UP000624244"/>
    </source>
</evidence>
<accession>A0A8H5ZP96</accession>
<sequence>MKTAGFGKLPGTCSPLESQFHKWNMGTLSYVIVEKDYLGLSDRSVFLLLRLIPSSSRVVHVTTSRQVSRPDHFGR</sequence>
<comment type="caution">
    <text evidence="1">The sequence shown here is derived from an EMBL/GenBank/DDBJ whole genome shotgun (WGS) entry which is preliminary data.</text>
</comment>
<name>A0A8H5ZP96_COCSA</name>
<proteinExistence type="predicted"/>
<gene>
    <name evidence="1" type="ORF">GGP41_001644</name>
</gene>
<organism evidence="1 2">
    <name type="scientific">Cochliobolus sativus</name>
    <name type="common">Common root rot and spot blotch fungus</name>
    <name type="synonym">Bipolaris sorokiniana</name>
    <dbReference type="NCBI Taxonomy" id="45130"/>
    <lineage>
        <taxon>Eukaryota</taxon>
        <taxon>Fungi</taxon>
        <taxon>Dikarya</taxon>
        <taxon>Ascomycota</taxon>
        <taxon>Pezizomycotina</taxon>
        <taxon>Dothideomycetes</taxon>
        <taxon>Pleosporomycetidae</taxon>
        <taxon>Pleosporales</taxon>
        <taxon>Pleosporineae</taxon>
        <taxon>Pleosporaceae</taxon>
        <taxon>Bipolaris</taxon>
    </lineage>
</organism>
<dbReference type="Proteomes" id="UP000624244">
    <property type="component" value="Unassembled WGS sequence"/>
</dbReference>
<dbReference type="AlphaFoldDB" id="A0A8H5ZP96"/>